<comment type="caution">
    <text evidence="2">The sequence shown here is derived from an EMBL/GenBank/DDBJ whole genome shotgun (WGS) entry which is preliminary data.</text>
</comment>
<keyword evidence="2" id="KW-0675">Receptor</keyword>
<dbReference type="InterPro" id="IPR027417">
    <property type="entry name" value="P-loop_NTPase"/>
</dbReference>
<dbReference type="OrthoDB" id="1357022at2759"/>
<dbReference type="STRING" id="35608.A0A2U1M1D0"/>
<dbReference type="Proteomes" id="UP000245207">
    <property type="component" value="Unassembled WGS sequence"/>
</dbReference>
<sequence>MKLRSISSSIDDKLVGMEMRINEVLTSLKTCTKDVHVIGIKGMGGGGKTTLARAVYVHISSEFEGKSFVENVREVSKTSLSGLKSLQKQVLSDVLNDQGIIVSSVADGKDIMGKMMSSRKVLIVLDDVDHIDQLEALAGKPKWFKSGSTIIITARDEQVLASHGVSLIRDVNLLSNKEALCLFNRYTFGREIPIQGYEQLSGHVVRYSAGLP</sequence>
<accession>A0A2U1M1D0</accession>
<dbReference type="PANTHER" id="PTHR11017">
    <property type="entry name" value="LEUCINE-RICH REPEAT-CONTAINING PROTEIN"/>
    <property type="match status" value="1"/>
</dbReference>
<proteinExistence type="predicted"/>
<feature type="domain" description="NB-ARC" evidence="1">
    <location>
        <begin position="19"/>
        <end position="189"/>
    </location>
</feature>
<dbReference type="Pfam" id="PF00931">
    <property type="entry name" value="NB-ARC"/>
    <property type="match status" value="1"/>
</dbReference>
<protein>
    <submittedName>
        <fullName evidence="2">Toll/interleukin-1 receptor (TIR) domain-containing protein</fullName>
    </submittedName>
</protein>
<dbReference type="PRINTS" id="PR00364">
    <property type="entry name" value="DISEASERSIST"/>
</dbReference>
<evidence type="ECO:0000259" key="1">
    <source>
        <dbReference type="Pfam" id="PF00931"/>
    </source>
</evidence>
<dbReference type="SUPFAM" id="SSF52540">
    <property type="entry name" value="P-loop containing nucleoside triphosphate hydrolases"/>
    <property type="match status" value="1"/>
</dbReference>
<organism evidence="2 3">
    <name type="scientific">Artemisia annua</name>
    <name type="common">Sweet wormwood</name>
    <dbReference type="NCBI Taxonomy" id="35608"/>
    <lineage>
        <taxon>Eukaryota</taxon>
        <taxon>Viridiplantae</taxon>
        <taxon>Streptophyta</taxon>
        <taxon>Embryophyta</taxon>
        <taxon>Tracheophyta</taxon>
        <taxon>Spermatophyta</taxon>
        <taxon>Magnoliopsida</taxon>
        <taxon>eudicotyledons</taxon>
        <taxon>Gunneridae</taxon>
        <taxon>Pentapetalae</taxon>
        <taxon>asterids</taxon>
        <taxon>campanulids</taxon>
        <taxon>Asterales</taxon>
        <taxon>Asteraceae</taxon>
        <taxon>Asteroideae</taxon>
        <taxon>Anthemideae</taxon>
        <taxon>Artemisiinae</taxon>
        <taxon>Artemisia</taxon>
    </lineage>
</organism>
<gene>
    <name evidence="2" type="ORF">CTI12_AA431610</name>
</gene>
<evidence type="ECO:0000313" key="3">
    <source>
        <dbReference type="Proteomes" id="UP000245207"/>
    </source>
</evidence>
<dbReference type="EMBL" id="PKPP01006876">
    <property type="protein sequence ID" value="PWA55072.1"/>
    <property type="molecule type" value="Genomic_DNA"/>
</dbReference>
<dbReference type="Gene3D" id="3.40.50.300">
    <property type="entry name" value="P-loop containing nucleotide triphosphate hydrolases"/>
    <property type="match status" value="1"/>
</dbReference>
<dbReference type="InterPro" id="IPR044974">
    <property type="entry name" value="Disease_R_plants"/>
</dbReference>
<name>A0A2U1M1D0_ARTAN</name>
<dbReference type="GO" id="GO:0006952">
    <property type="term" value="P:defense response"/>
    <property type="evidence" value="ECO:0007669"/>
    <property type="project" value="InterPro"/>
</dbReference>
<keyword evidence="3" id="KW-1185">Reference proteome</keyword>
<dbReference type="InterPro" id="IPR002182">
    <property type="entry name" value="NB-ARC"/>
</dbReference>
<evidence type="ECO:0000313" key="2">
    <source>
        <dbReference type="EMBL" id="PWA55072.1"/>
    </source>
</evidence>
<reference evidence="2 3" key="1">
    <citation type="journal article" date="2018" name="Mol. Plant">
        <title>The genome of Artemisia annua provides insight into the evolution of Asteraceae family and artemisinin biosynthesis.</title>
        <authorList>
            <person name="Shen Q."/>
            <person name="Zhang L."/>
            <person name="Liao Z."/>
            <person name="Wang S."/>
            <person name="Yan T."/>
            <person name="Shi P."/>
            <person name="Liu M."/>
            <person name="Fu X."/>
            <person name="Pan Q."/>
            <person name="Wang Y."/>
            <person name="Lv Z."/>
            <person name="Lu X."/>
            <person name="Zhang F."/>
            <person name="Jiang W."/>
            <person name="Ma Y."/>
            <person name="Chen M."/>
            <person name="Hao X."/>
            <person name="Li L."/>
            <person name="Tang Y."/>
            <person name="Lv G."/>
            <person name="Zhou Y."/>
            <person name="Sun X."/>
            <person name="Brodelius P.E."/>
            <person name="Rose J.K.C."/>
            <person name="Tang K."/>
        </authorList>
    </citation>
    <scope>NUCLEOTIDE SEQUENCE [LARGE SCALE GENOMIC DNA]</scope>
    <source>
        <strain evidence="3">cv. Huhao1</strain>
        <tissue evidence="2">Leaf</tissue>
    </source>
</reference>
<dbReference type="GO" id="GO:0043531">
    <property type="term" value="F:ADP binding"/>
    <property type="evidence" value="ECO:0007669"/>
    <property type="project" value="InterPro"/>
</dbReference>
<dbReference type="PANTHER" id="PTHR11017:SF577">
    <property type="entry name" value="DISEASE RESISTANCE PROTEIN (TIR-NBS-LRR CLASS), PUTATIVE-RELATED"/>
    <property type="match status" value="1"/>
</dbReference>
<dbReference type="AlphaFoldDB" id="A0A2U1M1D0"/>